<comment type="caution">
    <text evidence="2">The sequence shown here is derived from an EMBL/GenBank/DDBJ whole genome shotgun (WGS) entry which is preliminary data.</text>
</comment>
<feature type="chain" id="PRO_5039302812" description="DUF5666 domain-containing protein" evidence="1">
    <location>
        <begin position="28"/>
        <end position="166"/>
    </location>
</feature>
<dbReference type="EMBL" id="PPTP01000018">
    <property type="protein sequence ID" value="RDB54272.1"/>
    <property type="molecule type" value="Genomic_DNA"/>
</dbReference>
<dbReference type="Proteomes" id="UP000253792">
    <property type="component" value="Unassembled WGS sequence"/>
</dbReference>
<evidence type="ECO:0000313" key="3">
    <source>
        <dbReference type="Proteomes" id="UP000253792"/>
    </source>
</evidence>
<gene>
    <name evidence="2" type="ORF">C1880_09635</name>
</gene>
<proteinExistence type="predicted"/>
<dbReference type="AlphaFoldDB" id="A0A369L4K8"/>
<sequence length="166" mass="17990">MSNRARIVPVLAIAFVVAALTSASLIAVTTNGNNSTTTTTNQESFENVTDIKKKETASSDTSSTGSMANVLLFADGTIVSLDRDSEIAEIEIATPGYGLDSGNMYTFGFSERIEHRIISFDDLSIGDEVRVEYMYFLNKDETLHGEYIVRGSVETRPSARNATTDG</sequence>
<protein>
    <recommendedName>
        <fullName evidence="4">DUF5666 domain-containing protein</fullName>
    </recommendedName>
</protein>
<feature type="signal peptide" evidence="1">
    <location>
        <begin position="1"/>
        <end position="27"/>
    </location>
</feature>
<evidence type="ECO:0000313" key="2">
    <source>
        <dbReference type="EMBL" id="RDB54272.1"/>
    </source>
</evidence>
<evidence type="ECO:0008006" key="4">
    <source>
        <dbReference type="Google" id="ProtNLM"/>
    </source>
</evidence>
<keyword evidence="1" id="KW-0732">Signal</keyword>
<reference evidence="2 3" key="1">
    <citation type="journal article" date="2018" name="Elife">
        <title>Discovery and characterization of a prevalent human gut bacterial enzyme sufficient for the inactivation of a family of plant toxins.</title>
        <authorList>
            <person name="Koppel N."/>
            <person name="Bisanz J.E."/>
            <person name="Pandelia M.E."/>
            <person name="Turnbaugh P.J."/>
            <person name="Balskus E.P."/>
        </authorList>
    </citation>
    <scope>NUCLEOTIDE SEQUENCE [LARGE SCALE GENOMIC DNA]</scope>
    <source>
        <strain evidence="3">anaerobia AP69FAA</strain>
    </source>
</reference>
<organism evidence="2 3">
    <name type="scientific">Senegalimassilia anaerobia</name>
    <dbReference type="NCBI Taxonomy" id="1473216"/>
    <lineage>
        <taxon>Bacteria</taxon>
        <taxon>Bacillati</taxon>
        <taxon>Actinomycetota</taxon>
        <taxon>Coriobacteriia</taxon>
        <taxon>Coriobacteriales</taxon>
        <taxon>Coriobacteriaceae</taxon>
        <taxon>Senegalimassilia</taxon>
    </lineage>
</organism>
<name>A0A369L4K8_9ACTN</name>
<evidence type="ECO:0000256" key="1">
    <source>
        <dbReference type="SAM" id="SignalP"/>
    </source>
</evidence>
<keyword evidence="3" id="KW-1185">Reference proteome</keyword>
<accession>A0A369L4K8</accession>